<reference evidence="4" key="1">
    <citation type="submission" date="2016-07" db="EMBL/GenBank/DDBJ databases">
        <title>Sequence Frankia sp. strain CcI1.17.</title>
        <authorList>
            <person name="Ghodhbane-Gtari F."/>
            <person name="Swanson E."/>
            <person name="Gueddou A."/>
            <person name="Morris K."/>
            <person name="Hezbri K."/>
            <person name="Ktari A."/>
            <person name="Nouioui I."/>
            <person name="Abebe-Akele F."/>
            <person name="Simpson S."/>
            <person name="Thomas K."/>
            <person name="Gtari M."/>
            <person name="Tisa L.S."/>
            <person name="Hurst S."/>
        </authorList>
    </citation>
    <scope>NUCLEOTIDE SEQUENCE [LARGE SCALE GENOMIC DNA]</scope>
    <source>
        <strain evidence="4">Cc1.17</strain>
    </source>
</reference>
<feature type="compositionally biased region" description="Acidic residues" evidence="1">
    <location>
        <begin position="239"/>
        <end position="264"/>
    </location>
</feature>
<feature type="transmembrane region" description="Helical" evidence="2">
    <location>
        <begin position="70"/>
        <end position="94"/>
    </location>
</feature>
<keyword evidence="2" id="KW-0472">Membrane</keyword>
<accession>A0A1S1Q6N2</accession>
<feature type="transmembrane region" description="Helical" evidence="2">
    <location>
        <begin position="406"/>
        <end position="430"/>
    </location>
</feature>
<dbReference type="RefSeq" id="WP_071090429.1">
    <property type="nucleotide sequence ID" value="NZ_MBLM01000161.1"/>
</dbReference>
<keyword evidence="2" id="KW-1133">Transmembrane helix</keyword>
<evidence type="ECO:0000313" key="4">
    <source>
        <dbReference type="Proteomes" id="UP000179627"/>
    </source>
</evidence>
<sequence length="864" mass="87560">MTTPFTLVQPSDGDGTEPEPGPEPASEAAAGAARAGERWFALPWALAGAVVPALLVLWDIKAYDRAFDHGLGRGAVTLAFAALLGALLVLAVHRVYPDDAALAMAAALGAVLTMGFLNRERFLPSFWPFLSVAVGTAAMLAAALLAAGRWRWPDPWARPGRARQPPGRSLTPLLVLLTLLTVAVLGLTAPWTEPLSSGPLGAAPAELLRYLLFALVAALLPARTAQRGHAGHTERDGPDDTGADDDTGGGDDDTGADDNGDDDGNGGGDGGDGSRVRPWVTGVAWAVAAPLGLLLATADVASAALLAIGLLTVLAARRLWAAAAAVAVVTGGGGLAWCVVAVGVLDEERRAAGLPDLTDRGWHDDIWDRFRLIDAGWTGPTPTGLLPAHGSWSDRELPLVGLVEQYGVTFAVFAGLAVATLVALLVWLVARAPLSPVRAVSAGLVAMLAAGLALPGLVLLTDAPRLGTAVPLLSGGGTSLILALTSVGLALGAAARAGGGRDAGRPVSFGGFAVSRPGAVLTAGAVAAVTAAVTLAPLAGAHGDVTLVHSADGRVVGLTDRGTDPGQPQLVPELAAVADLPLPPDAESVTLDWRIQHIAENALGDHRGALVVLELPRTEGDGEPAHLRAAVTTRRPVGAAAGGAPDGGITAEHPASGLVRLLYHARSETSAAERQDYPRVAGSPAPPLAPGAEKVLLDCVPPSEDPRVSDGFATTAEAAAGASRESAGVPAQDCQGGGTLSLSVLDASVLAAVLLEQGGEPGTSPVPCPVLVPGLRCTSGPYQGLRPEVVKELYAGMSERGLAEVEDGSVRYDTFRDGKVTWLIGGVESGGRRWSFGMAIEGPRPSTIAAVGGIVTALAAVGSE</sequence>
<feature type="transmembrane region" description="Helical" evidence="2">
    <location>
        <begin position="170"/>
        <end position="187"/>
    </location>
</feature>
<feature type="transmembrane region" description="Helical" evidence="2">
    <location>
        <begin position="442"/>
        <end position="460"/>
    </location>
</feature>
<feature type="transmembrane region" description="Helical" evidence="2">
    <location>
        <begin position="129"/>
        <end position="150"/>
    </location>
</feature>
<organism evidence="3 4">
    <name type="scientific">Parafrankia colletiae</name>
    <dbReference type="NCBI Taxonomy" id="573497"/>
    <lineage>
        <taxon>Bacteria</taxon>
        <taxon>Bacillati</taxon>
        <taxon>Actinomycetota</taxon>
        <taxon>Actinomycetes</taxon>
        <taxon>Frankiales</taxon>
        <taxon>Frankiaceae</taxon>
        <taxon>Parafrankia</taxon>
    </lineage>
</organism>
<evidence type="ECO:0000313" key="3">
    <source>
        <dbReference type="EMBL" id="OHV29600.1"/>
    </source>
</evidence>
<dbReference type="AlphaFoldDB" id="A0A1S1Q6N2"/>
<evidence type="ECO:0000256" key="1">
    <source>
        <dbReference type="SAM" id="MobiDB-lite"/>
    </source>
</evidence>
<protein>
    <submittedName>
        <fullName evidence="3">Uncharacterized protein</fullName>
    </submittedName>
</protein>
<feature type="transmembrane region" description="Helical" evidence="2">
    <location>
        <begin position="519"/>
        <end position="540"/>
    </location>
</feature>
<proteinExistence type="predicted"/>
<feature type="transmembrane region" description="Helical" evidence="2">
    <location>
        <begin position="480"/>
        <end position="498"/>
    </location>
</feature>
<feature type="transmembrane region" description="Helical" evidence="2">
    <location>
        <begin position="39"/>
        <end position="58"/>
    </location>
</feature>
<feature type="transmembrane region" description="Helical" evidence="2">
    <location>
        <begin position="319"/>
        <end position="345"/>
    </location>
</feature>
<gene>
    <name evidence="3" type="ORF">CC117_28985</name>
</gene>
<dbReference type="Proteomes" id="UP000179627">
    <property type="component" value="Unassembled WGS sequence"/>
</dbReference>
<feature type="transmembrane region" description="Helical" evidence="2">
    <location>
        <begin position="283"/>
        <end position="307"/>
    </location>
</feature>
<name>A0A1S1Q6N2_9ACTN</name>
<keyword evidence="2" id="KW-0812">Transmembrane</keyword>
<keyword evidence="4" id="KW-1185">Reference proteome</keyword>
<feature type="region of interest" description="Disordered" evidence="1">
    <location>
        <begin position="1"/>
        <end position="29"/>
    </location>
</feature>
<comment type="caution">
    <text evidence="3">The sequence shown here is derived from an EMBL/GenBank/DDBJ whole genome shotgun (WGS) entry which is preliminary data.</text>
</comment>
<feature type="region of interest" description="Disordered" evidence="1">
    <location>
        <begin position="226"/>
        <end position="274"/>
    </location>
</feature>
<evidence type="ECO:0000256" key="2">
    <source>
        <dbReference type="SAM" id="Phobius"/>
    </source>
</evidence>
<dbReference type="EMBL" id="MBLM01000161">
    <property type="protein sequence ID" value="OHV29600.1"/>
    <property type="molecule type" value="Genomic_DNA"/>
</dbReference>